<comment type="similarity">
    <text evidence="1 3">Belongs to the sulfotransferase 1 family.</text>
</comment>
<keyword evidence="6" id="KW-1185">Reference proteome</keyword>
<dbReference type="AlphaFoldDB" id="A0A1Q3ANE0"/>
<dbReference type="InterPro" id="IPR000863">
    <property type="entry name" value="Sulfotransferase_dom"/>
</dbReference>
<evidence type="ECO:0000259" key="4">
    <source>
        <dbReference type="Pfam" id="PF00685"/>
    </source>
</evidence>
<dbReference type="Proteomes" id="UP000187406">
    <property type="component" value="Unassembled WGS sequence"/>
</dbReference>
<accession>A0A1Q3ANE0</accession>
<dbReference type="EC" id="2.8.2.-" evidence="3"/>
<evidence type="ECO:0000313" key="6">
    <source>
        <dbReference type="Proteomes" id="UP000187406"/>
    </source>
</evidence>
<evidence type="ECO:0000256" key="3">
    <source>
        <dbReference type="RuleBase" id="RU361155"/>
    </source>
</evidence>
<evidence type="ECO:0000313" key="5">
    <source>
        <dbReference type="EMBL" id="GAV57276.1"/>
    </source>
</evidence>
<gene>
    <name evidence="5" type="ORF">CFOL_v3_00814</name>
</gene>
<proteinExistence type="inferred from homology"/>
<sequence length="172" mass="20089">MVPFNGYNYLPKTIKNVHETYKEKISTLPKDAQWKLASRDLFHYQGFWFFPMSLGGVLTSRINLVKSYLTEWHVKRSAEFMGYPFSLEEESSGTIQKIAELCSFQVLSNLEINKNGMYQSRVGVFKIIFYFRKGEIGDWKKHLTPEMAAHLDKITEQKLNGWMVRCSMTLVN</sequence>
<comment type="caution">
    <text evidence="5">The sequence shown here is derived from an EMBL/GenBank/DDBJ whole genome shotgun (WGS) entry which is preliminary data.</text>
</comment>
<evidence type="ECO:0000256" key="1">
    <source>
        <dbReference type="ARBA" id="ARBA00005771"/>
    </source>
</evidence>
<keyword evidence="2 3" id="KW-0808">Transferase</keyword>
<dbReference type="EMBL" id="BDDD01000027">
    <property type="protein sequence ID" value="GAV57276.1"/>
    <property type="molecule type" value="Genomic_DNA"/>
</dbReference>
<dbReference type="InterPro" id="IPR027417">
    <property type="entry name" value="P-loop_NTPase"/>
</dbReference>
<reference evidence="6" key="1">
    <citation type="submission" date="2016-04" db="EMBL/GenBank/DDBJ databases">
        <title>Cephalotus genome sequencing.</title>
        <authorList>
            <person name="Fukushima K."/>
            <person name="Hasebe M."/>
            <person name="Fang X."/>
        </authorList>
    </citation>
    <scope>NUCLEOTIDE SEQUENCE [LARGE SCALE GENOMIC DNA]</scope>
    <source>
        <strain evidence="6">cv. St1</strain>
    </source>
</reference>
<dbReference type="Gene3D" id="3.40.50.300">
    <property type="entry name" value="P-loop containing nucleotide triphosphate hydrolases"/>
    <property type="match status" value="1"/>
</dbReference>
<feature type="domain" description="Sulfotransferase" evidence="4">
    <location>
        <begin position="73"/>
        <end position="162"/>
    </location>
</feature>
<dbReference type="InParanoid" id="A0A1Q3ANE0"/>
<name>A0A1Q3ANE0_CEPFO</name>
<dbReference type="SUPFAM" id="SSF52540">
    <property type="entry name" value="P-loop containing nucleoside triphosphate hydrolases"/>
    <property type="match status" value="1"/>
</dbReference>
<protein>
    <recommendedName>
        <fullName evidence="3">Sulfotransferase</fullName>
        <ecNumber evidence="3">2.8.2.-</ecNumber>
    </recommendedName>
</protein>
<dbReference type="PANTHER" id="PTHR11783">
    <property type="entry name" value="SULFOTRANSFERASE SULT"/>
    <property type="match status" value="1"/>
</dbReference>
<evidence type="ECO:0000256" key="2">
    <source>
        <dbReference type="ARBA" id="ARBA00022679"/>
    </source>
</evidence>
<organism evidence="5 6">
    <name type="scientific">Cephalotus follicularis</name>
    <name type="common">Albany pitcher plant</name>
    <dbReference type="NCBI Taxonomy" id="3775"/>
    <lineage>
        <taxon>Eukaryota</taxon>
        <taxon>Viridiplantae</taxon>
        <taxon>Streptophyta</taxon>
        <taxon>Embryophyta</taxon>
        <taxon>Tracheophyta</taxon>
        <taxon>Spermatophyta</taxon>
        <taxon>Magnoliopsida</taxon>
        <taxon>eudicotyledons</taxon>
        <taxon>Gunneridae</taxon>
        <taxon>Pentapetalae</taxon>
        <taxon>rosids</taxon>
        <taxon>fabids</taxon>
        <taxon>Oxalidales</taxon>
        <taxon>Cephalotaceae</taxon>
        <taxon>Cephalotus</taxon>
    </lineage>
</organism>
<dbReference type="Pfam" id="PF00685">
    <property type="entry name" value="Sulfotransfer_1"/>
    <property type="match status" value="1"/>
</dbReference>
<dbReference type="GO" id="GO:0008146">
    <property type="term" value="F:sulfotransferase activity"/>
    <property type="evidence" value="ECO:0007669"/>
    <property type="project" value="InterPro"/>
</dbReference>
<dbReference type="OrthoDB" id="205623at2759"/>